<evidence type="ECO:0000256" key="3">
    <source>
        <dbReference type="ARBA" id="ARBA00022801"/>
    </source>
</evidence>
<keyword evidence="5" id="KW-0325">Glycoprotein</keyword>
<dbReference type="OrthoDB" id="3200163at2759"/>
<dbReference type="EMBL" id="CP012525">
    <property type="protein sequence ID" value="ALC45101.1"/>
    <property type="molecule type" value="Genomic_DNA"/>
</dbReference>
<evidence type="ECO:0000256" key="4">
    <source>
        <dbReference type="ARBA" id="ARBA00023157"/>
    </source>
</evidence>
<dbReference type="PANTHER" id="PTHR43142:SF1">
    <property type="entry name" value="CARBOXYLIC ESTER HYDROLASE"/>
    <property type="match status" value="1"/>
</dbReference>
<dbReference type="ESTHER" id="drobs-a0a0m4ela5">
    <property type="family name" value="Carb_B_Arthropoda"/>
</dbReference>
<gene>
    <name evidence="8" type="ORF">Dbus_chr3Lg2267</name>
</gene>
<evidence type="ECO:0000259" key="7">
    <source>
        <dbReference type="Pfam" id="PF00135"/>
    </source>
</evidence>
<dbReference type="Pfam" id="PF00135">
    <property type="entry name" value="COesterase"/>
    <property type="match status" value="1"/>
</dbReference>
<dbReference type="Gene3D" id="3.40.50.1820">
    <property type="entry name" value="alpha/beta hydrolase"/>
    <property type="match status" value="1"/>
</dbReference>
<evidence type="ECO:0000256" key="6">
    <source>
        <dbReference type="RuleBase" id="RU361235"/>
    </source>
</evidence>
<dbReference type="InterPro" id="IPR002018">
    <property type="entry name" value="CarbesteraseB"/>
</dbReference>
<dbReference type="PROSITE" id="PS00122">
    <property type="entry name" value="CARBOXYLESTERASE_B_1"/>
    <property type="match status" value="1"/>
</dbReference>
<accession>A0A0M4ELA5</accession>
<feature type="domain" description="Carboxylesterase type B" evidence="7">
    <location>
        <begin position="48"/>
        <end position="518"/>
    </location>
</feature>
<evidence type="ECO:0000256" key="5">
    <source>
        <dbReference type="ARBA" id="ARBA00023180"/>
    </source>
</evidence>
<comment type="similarity">
    <text evidence="1 6">Belongs to the type-B carboxylesterase/lipase family.</text>
</comment>
<evidence type="ECO:0000313" key="8">
    <source>
        <dbReference type="EMBL" id="ALC45101.1"/>
    </source>
</evidence>
<dbReference type="SUPFAM" id="SSF53474">
    <property type="entry name" value="alpha/beta-Hydrolases"/>
    <property type="match status" value="1"/>
</dbReference>
<keyword evidence="3 6" id="KW-0378">Hydrolase</keyword>
<evidence type="ECO:0000313" key="9">
    <source>
        <dbReference type="Proteomes" id="UP000494163"/>
    </source>
</evidence>
<dbReference type="AlphaFoldDB" id="A0A0M4ELA5"/>
<dbReference type="GO" id="GO:0052689">
    <property type="term" value="F:carboxylic ester hydrolase activity"/>
    <property type="evidence" value="ECO:0007669"/>
    <property type="project" value="UniProtKB-KW"/>
</dbReference>
<dbReference type="Proteomes" id="UP000494163">
    <property type="component" value="Chromosome 3L"/>
</dbReference>
<keyword evidence="9" id="KW-1185">Reference proteome</keyword>
<protein>
    <recommendedName>
        <fullName evidence="6">Carboxylic ester hydrolase</fullName>
        <ecNumber evidence="6">3.1.1.-</ecNumber>
    </recommendedName>
</protein>
<organism evidence="8 9">
    <name type="scientific">Drosophila busckii</name>
    <name type="common">Fruit fly</name>
    <dbReference type="NCBI Taxonomy" id="30019"/>
    <lineage>
        <taxon>Eukaryota</taxon>
        <taxon>Metazoa</taxon>
        <taxon>Ecdysozoa</taxon>
        <taxon>Arthropoda</taxon>
        <taxon>Hexapoda</taxon>
        <taxon>Insecta</taxon>
        <taxon>Pterygota</taxon>
        <taxon>Neoptera</taxon>
        <taxon>Endopterygota</taxon>
        <taxon>Diptera</taxon>
        <taxon>Brachycera</taxon>
        <taxon>Muscomorpha</taxon>
        <taxon>Ephydroidea</taxon>
        <taxon>Drosophilidae</taxon>
        <taxon>Drosophila</taxon>
    </lineage>
</organism>
<sequence>MRRRGVYVMLSLCGMLCAGFAGWLLVTMSPEVDGAQAMSTLTVALADKQGEVRGNYGQTTWTQQSFMQFRGIPYAEPPVGPLRFRKSVARLPWNETLDVLDYGQRCPVTSNLNEGATDNQLQDCLNLCVYSKNLTDRRPVMFYIHGGGYYNGSSSDHPPHYLMEKDIVLVVPQFRFGALGWMTTYTEEHPGNVAIGDILLALEWVQKHIHVFGGDAARVTIFGQSAGSSVTSAVLLSPRAKPEYFRSAIVQSGSIFASWAVNRDAVGQARRICGNLGCQQCEQHSELDKCVRGASVRQLLEASKSESFSPSIGDQLGILPESPKGLLKNYRGVPVMTGFTKHDGSFALAMYYDEVREKVPSLRSLTVRQFSQGLIDWGKDGTGLTDHLLYRLLYTPELLNSHNHREALPSYFDLANDIFMKSPVMTLAGNFYSRHPATPIYVYNFQHEGQHTRFGYEFGNAHYPFNGGVHHSDDNIYLFSTHRLEGDDVRMAQRMVEVWTSFAITGRPNGLAPLTSPSGPYNRLGLTTSTRPDLLETFTETIDDPNHERLQRRHIEF</sequence>
<dbReference type="PANTHER" id="PTHR43142">
    <property type="entry name" value="CARBOXYLIC ESTER HYDROLASE"/>
    <property type="match status" value="1"/>
</dbReference>
<proteinExistence type="inferred from homology"/>
<dbReference type="InterPro" id="IPR019826">
    <property type="entry name" value="Carboxylesterase_B_AS"/>
</dbReference>
<dbReference type="SMR" id="A0A0M4ELA5"/>
<keyword evidence="2" id="KW-0719">Serine esterase</keyword>
<evidence type="ECO:0000256" key="2">
    <source>
        <dbReference type="ARBA" id="ARBA00022487"/>
    </source>
</evidence>
<reference evidence="8 9" key="1">
    <citation type="submission" date="2015-08" db="EMBL/GenBank/DDBJ databases">
        <title>Ancestral chromatin configuration constrains chromatin evolution on differentiating sex chromosomes in Drosophila.</title>
        <authorList>
            <person name="Zhou Q."/>
            <person name="Bachtrog D."/>
        </authorList>
    </citation>
    <scope>NUCLEOTIDE SEQUENCE [LARGE SCALE GENOMIC DNA]</scope>
    <source>
        <tissue evidence="8">Whole larvae</tissue>
    </source>
</reference>
<name>A0A0M4ELA5_DROBS</name>
<dbReference type="STRING" id="30019.A0A0M4ELA5"/>
<dbReference type="OMA" id="HTRFGYE"/>
<evidence type="ECO:0000256" key="1">
    <source>
        <dbReference type="ARBA" id="ARBA00005964"/>
    </source>
</evidence>
<dbReference type="EC" id="3.1.1.-" evidence="6"/>
<keyword evidence="4" id="KW-1015">Disulfide bond</keyword>
<dbReference type="InterPro" id="IPR029058">
    <property type="entry name" value="AB_hydrolase_fold"/>
</dbReference>